<name>A0A8J6C5E0_DIALT</name>
<keyword evidence="4" id="KW-1185">Reference proteome</keyword>
<protein>
    <submittedName>
        <fullName evidence="3">Uncharacterized protein</fullName>
    </submittedName>
</protein>
<dbReference type="InterPro" id="IPR027417">
    <property type="entry name" value="P-loop_NTPase"/>
</dbReference>
<dbReference type="AlphaFoldDB" id="A0A8J6C5E0"/>
<dbReference type="Proteomes" id="UP000751190">
    <property type="component" value="Unassembled WGS sequence"/>
</dbReference>
<accession>A0A8J6C5E0</accession>
<evidence type="ECO:0000256" key="2">
    <source>
        <dbReference type="ARBA" id="ARBA00023134"/>
    </source>
</evidence>
<dbReference type="InterPro" id="IPR005225">
    <property type="entry name" value="Small_GTP-bd"/>
</dbReference>
<evidence type="ECO:0000313" key="4">
    <source>
        <dbReference type="Proteomes" id="UP000751190"/>
    </source>
</evidence>
<dbReference type="OMA" id="NITEHWI"/>
<comment type="caution">
    <text evidence="3">The sequence shown here is derived from an EMBL/GenBank/DDBJ whole genome shotgun (WGS) entry which is preliminary data.</text>
</comment>
<sequence length="201" mass="21509">MATAGLSPGLSNLKCVIIGDGAVGKTCLLISYTTNAFPEDYIPTVFDNYSAQVMVDGRPVLLSLWDTAGQEDYDRLRPLSYSNTDVFIVAFSLTSRDSLANVREKWVPELREYGPNTPILLVGTKLDLRGDGADRATAVSTPEGLEMMRHIGAVDYIECSALTQAGLKSVFDTAIRTVLLPKPRPAPAPSKGGGGLTCAIL</sequence>
<organism evidence="3 4">
    <name type="scientific">Diacronema lutheri</name>
    <name type="common">Unicellular marine alga</name>
    <name type="synonym">Monochrysis lutheri</name>
    <dbReference type="NCBI Taxonomy" id="2081491"/>
    <lineage>
        <taxon>Eukaryota</taxon>
        <taxon>Haptista</taxon>
        <taxon>Haptophyta</taxon>
        <taxon>Pavlovophyceae</taxon>
        <taxon>Pavlovales</taxon>
        <taxon>Pavlovaceae</taxon>
        <taxon>Diacronema</taxon>
    </lineage>
</organism>
<dbReference type="PROSITE" id="PS51420">
    <property type="entry name" value="RHO"/>
    <property type="match status" value="1"/>
</dbReference>
<dbReference type="InterPro" id="IPR003578">
    <property type="entry name" value="Small_GTPase_Rho"/>
</dbReference>
<dbReference type="GO" id="GO:0005525">
    <property type="term" value="F:GTP binding"/>
    <property type="evidence" value="ECO:0007669"/>
    <property type="project" value="UniProtKB-KW"/>
</dbReference>
<dbReference type="PROSITE" id="PS51421">
    <property type="entry name" value="RAS"/>
    <property type="match status" value="1"/>
</dbReference>
<reference evidence="3" key="1">
    <citation type="submission" date="2021-05" db="EMBL/GenBank/DDBJ databases">
        <title>The genome of the haptophyte Pavlova lutheri (Diacronema luteri, Pavlovales) - a model for lipid biosynthesis in eukaryotic algae.</title>
        <authorList>
            <person name="Hulatt C.J."/>
            <person name="Posewitz M.C."/>
        </authorList>
    </citation>
    <scope>NUCLEOTIDE SEQUENCE</scope>
    <source>
        <strain evidence="3">NIVA-4/92</strain>
    </source>
</reference>
<dbReference type="PANTHER" id="PTHR24072">
    <property type="entry name" value="RHO FAMILY GTPASE"/>
    <property type="match status" value="1"/>
</dbReference>
<dbReference type="GO" id="GO:0003924">
    <property type="term" value="F:GTPase activity"/>
    <property type="evidence" value="ECO:0007669"/>
    <property type="project" value="InterPro"/>
</dbReference>
<dbReference type="PROSITE" id="PS51419">
    <property type="entry name" value="RAB"/>
    <property type="match status" value="1"/>
</dbReference>
<evidence type="ECO:0000256" key="1">
    <source>
        <dbReference type="ARBA" id="ARBA00022741"/>
    </source>
</evidence>
<evidence type="ECO:0000313" key="3">
    <source>
        <dbReference type="EMBL" id="KAG8460989.1"/>
    </source>
</evidence>
<dbReference type="SUPFAM" id="SSF52540">
    <property type="entry name" value="P-loop containing nucleoside triphosphate hydrolases"/>
    <property type="match status" value="1"/>
</dbReference>
<keyword evidence="2" id="KW-0342">GTP-binding</keyword>
<dbReference type="SMART" id="SM00174">
    <property type="entry name" value="RHO"/>
    <property type="match status" value="1"/>
</dbReference>
<dbReference type="OrthoDB" id="8830751at2759"/>
<dbReference type="Pfam" id="PF00071">
    <property type="entry name" value="Ras"/>
    <property type="match status" value="1"/>
</dbReference>
<dbReference type="PRINTS" id="PR00449">
    <property type="entry name" value="RASTRNSFRMNG"/>
</dbReference>
<keyword evidence="1" id="KW-0547">Nucleotide-binding</keyword>
<gene>
    <name evidence="3" type="ORF">KFE25_010740</name>
</gene>
<proteinExistence type="predicted"/>
<dbReference type="FunFam" id="3.40.50.300:FF:000118">
    <property type="entry name" value="Rho-related GTP-binding protein RhoG"/>
    <property type="match status" value="1"/>
</dbReference>
<dbReference type="CDD" id="cd00157">
    <property type="entry name" value="Rho"/>
    <property type="match status" value="1"/>
</dbReference>
<dbReference type="InterPro" id="IPR001806">
    <property type="entry name" value="Small_GTPase"/>
</dbReference>
<dbReference type="SMART" id="SM00173">
    <property type="entry name" value="RAS"/>
    <property type="match status" value="1"/>
</dbReference>
<dbReference type="NCBIfam" id="TIGR00231">
    <property type="entry name" value="small_GTP"/>
    <property type="match status" value="1"/>
</dbReference>
<dbReference type="Gene3D" id="3.40.50.300">
    <property type="entry name" value="P-loop containing nucleotide triphosphate hydrolases"/>
    <property type="match status" value="1"/>
</dbReference>
<dbReference type="GO" id="GO:0007264">
    <property type="term" value="P:small GTPase-mediated signal transduction"/>
    <property type="evidence" value="ECO:0007669"/>
    <property type="project" value="InterPro"/>
</dbReference>
<dbReference type="SMART" id="SM00175">
    <property type="entry name" value="RAB"/>
    <property type="match status" value="1"/>
</dbReference>
<dbReference type="EMBL" id="JAGTXO010000029">
    <property type="protein sequence ID" value="KAG8460989.1"/>
    <property type="molecule type" value="Genomic_DNA"/>
</dbReference>